<dbReference type="AlphaFoldDB" id="A0A5B7H716"/>
<evidence type="ECO:0000313" key="2">
    <source>
        <dbReference type="EMBL" id="MPC64828.1"/>
    </source>
</evidence>
<feature type="region of interest" description="Disordered" evidence="1">
    <location>
        <begin position="1"/>
        <end position="30"/>
    </location>
</feature>
<protein>
    <submittedName>
        <fullName evidence="2">Uncharacterized protein</fullName>
    </submittedName>
</protein>
<evidence type="ECO:0000256" key="1">
    <source>
        <dbReference type="SAM" id="MobiDB-lite"/>
    </source>
</evidence>
<dbReference type="EMBL" id="VSRR010022632">
    <property type="protein sequence ID" value="MPC64828.1"/>
    <property type="molecule type" value="Genomic_DNA"/>
</dbReference>
<comment type="caution">
    <text evidence="2">The sequence shown here is derived from an EMBL/GenBank/DDBJ whole genome shotgun (WGS) entry which is preliminary data.</text>
</comment>
<reference evidence="2 3" key="1">
    <citation type="submission" date="2019-05" db="EMBL/GenBank/DDBJ databases">
        <title>Another draft genome of Portunus trituberculatus and its Hox gene families provides insights of decapod evolution.</title>
        <authorList>
            <person name="Jeong J.-H."/>
            <person name="Song I."/>
            <person name="Kim S."/>
            <person name="Choi T."/>
            <person name="Kim D."/>
            <person name="Ryu S."/>
            <person name="Kim W."/>
        </authorList>
    </citation>
    <scope>NUCLEOTIDE SEQUENCE [LARGE SCALE GENOMIC DNA]</scope>
    <source>
        <tissue evidence="2">Muscle</tissue>
    </source>
</reference>
<gene>
    <name evidence="2" type="ORF">E2C01_058949</name>
</gene>
<organism evidence="2 3">
    <name type="scientific">Portunus trituberculatus</name>
    <name type="common">Swimming crab</name>
    <name type="synonym">Neptunus trituberculatus</name>
    <dbReference type="NCBI Taxonomy" id="210409"/>
    <lineage>
        <taxon>Eukaryota</taxon>
        <taxon>Metazoa</taxon>
        <taxon>Ecdysozoa</taxon>
        <taxon>Arthropoda</taxon>
        <taxon>Crustacea</taxon>
        <taxon>Multicrustacea</taxon>
        <taxon>Malacostraca</taxon>
        <taxon>Eumalacostraca</taxon>
        <taxon>Eucarida</taxon>
        <taxon>Decapoda</taxon>
        <taxon>Pleocyemata</taxon>
        <taxon>Brachyura</taxon>
        <taxon>Eubrachyura</taxon>
        <taxon>Portunoidea</taxon>
        <taxon>Portunidae</taxon>
        <taxon>Portuninae</taxon>
        <taxon>Portunus</taxon>
    </lineage>
</organism>
<name>A0A5B7H716_PORTR</name>
<evidence type="ECO:0000313" key="3">
    <source>
        <dbReference type="Proteomes" id="UP000324222"/>
    </source>
</evidence>
<sequence>MVRENFIPPQSTSVSGEMPNHEKPLRKISFKHNSRFSPPVSLDMSTVERWQLSSVLFSRAMALTTEARNARRNCLD</sequence>
<dbReference type="Proteomes" id="UP000324222">
    <property type="component" value="Unassembled WGS sequence"/>
</dbReference>
<accession>A0A5B7H716</accession>
<proteinExistence type="predicted"/>
<keyword evidence="3" id="KW-1185">Reference proteome</keyword>